<dbReference type="AlphaFoldDB" id="U6M7A6"/>
<keyword evidence="3" id="KW-1185">Reference proteome</keyword>
<reference evidence="2" key="1">
    <citation type="submission" date="2013-10" db="EMBL/GenBank/DDBJ databases">
        <title>Genomic analysis of the causative agents of coccidiosis in chickens.</title>
        <authorList>
            <person name="Reid A.J."/>
            <person name="Blake D."/>
            <person name="Billington K."/>
            <person name="Browne H."/>
            <person name="Dunn M."/>
            <person name="Hung S."/>
            <person name="Kawahara F."/>
            <person name="Miranda-Saavedra D."/>
            <person name="Mourier T."/>
            <person name="Nagra H."/>
            <person name="Otto T.D."/>
            <person name="Rawlings N."/>
            <person name="Sanchez A."/>
            <person name="Sanders M."/>
            <person name="Subramaniam C."/>
            <person name="Tay Y."/>
            <person name="Dear P."/>
            <person name="Doerig C."/>
            <person name="Gruber A."/>
            <person name="Parkinson J."/>
            <person name="Shirley M."/>
            <person name="Wan K.L."/>
            <person name="Berriman M."/>
            <person name="Tomley F."/>
            <person name="Pain A."/>
        </authorList>
    </citation>
    <scope>NUCLEOTIDE SEQUENCE [LARGE SCALE GENOMIC DNA]</scope>
    <source>
        <strain evidence="2">Weybridge</strain>
    </source>
</reference>
<reference evidence="2" key="2">
    <citation type="submission" date="2013-10" db="EMBL/GenBank/DDBJ databases">
        <authorList>
            <person name="Aslett M."/>
        </authorList>
    </citation>
    <scope>NUCLEOTIDE SEQUENCE [LARGE SCALE GENOMIC DNA]</scope>
    <source>
        <strain evidence="2">Weybridge</strain>
    </source>
</reference>
<accession>U6M7A6</accession>
<feature type="region of interest" description="Disordered" evidence="1">
    <location>
        <begin position="189"/>
        <end position="232"/>
    </location>
</feature>
<gene>
    <name evidence="2" type="ORF">EMWEY_00054670</name>
</gene>
<dbReference type="GeneID" id="25339453"/>
<evidence type="ECO:0000256" key="1">
    <source>
        <dbReference type="SAM" id="MobiDB-lite"/>
    </source>
</evidence>
<feature type="compositionally biased region" description="Low complexity" evidence="1">
    <location>
        <begin position="192"/>
        <end position="229"/>
    </location>
</feature>
<dbReference type="Proteomes" id="UP000030763">
    <property type="component" value="Unassembled WGS sequence"/>
</dbReference>
<protein>
    <submittedName>
        <fullName evidence="2">Uncharacterized protein</fullName>
    </submittedName>
</protein>
<dbReference type="RefSeq" id="XP_013335601.1">
    <property type="nucleotide sequence ID" value="XM_013480147.1"/>
</dbReference>
<sequence>MAGRAGRRGIDPHGSVYIFAPDELPPLKALATLPAVNCIYGEPPIRKYAEMQREFHQLGQKVHLKVWQNRQISSSIFTLGRVVYVHSIDQTLPYPLPAVILNVDFIPLVPGDPPTFTSRTITSHGGVVQKGSICLGAPWAPPGGPYGSSTTSIVPPLGAPHQIDIEDIGRGDEGLGSRELSYEATAGIACPSSSSTTTASSSSTATTTASSSSSNNNNNNSSSSSSSSSKSISRPLNFIDILPKLDIDIVDIFIKYNEV</sequence>
<dbReference type="VEuPathDB" id="ToxoDB:EMWEY_00054670"/>
<dbReference type="OrthoDB" id="10639573at2759"/>
<evidence type="ECO:0000313" key="3">
    <source>
        <dbReference type="Proteomes" id="UP000030763"/>
    </source>
</evidence>
<proteinExistence type="predicted"/>
<name>U6M7A6_EIMMA</name>
<evidence type="ECO:0000313" key="2">
    <source>
        <dbReference type="EMBL" id="CDJ58953.1"/>
    </source>
</evidence>
<dbReference type="EMBL" id="HG719978">
    <property type="protein sequence ID" value="CDJ58953.1"/>
    <property type="molecule type" value="Genomic_DNA"/>
</dbReference>
<organism evidence="2 3">
    <name type="scientific">Eimeria maxima</name>
    <name type="common">Coccidian parasite</name>
    <dbReference type="NCBI Taxonomy" id="5804"/>
    <lineage>
        <taxon>Eukaryota</taxon>
        <taxon>Sar</taxon>
        <taxon>Alveolata</taxon>
        <taxon>Apicomplexa</taxon>
        <taxon>Conoidasida</taxon>
        <taxon>Coccidia</taxon>
        <taxon>Eucoccidiorida</taxon>
        <taxon>Eimeriorina</taxon>
        <taxon>Eimeriidae</taxon>
        <taxon>Eimeria</taxon>
    </lineage>
</organism>